<dbReference type="STRING" id="300112.A0A4V3SB60"/>
<evidence type="ECO:0000313" key="2">
    <source>
        <dbReference type="Proteomes" id="UP000310200"/>
    </source>
</evidence>
<reference evidence="1 2" key="1">
    <citation type="journal article" date="2019" name="Philos. Trans. R. Soc. Lond., B, Biol. Sci.">
        <title>Ant behaviour and brain gene expression of defending hosts depend on the ecological success of the intruding social parasite.</title>
        <authorList>
            <person name="Kaur R."/>
            <person name="Stoldt M."/>
            <person name="Jongepier E."/>
            <person name="Feldmeyer B."/>
            <person name="Menzel F."/>
            <person name="Bornberg-Bauer E."/>
            <person name="Foitzik S."/>
        </authorList>
    </citation>
    <scope>NUCLEOTIDE SEQUENCE [LARGE SCALE GENOMIC DNA]</scope>
    <source>
        <tissue evidence="1">Whole body</tissue>
    </source>
</reference>
<name>A0A4V3SB60_9HYME</name>
<dbReference type="PANTHER" id="PTHR33053:SF9">
    <property type="entry name" value="AGAP000105-PA"/>
    <property type="match status" value="1"/>
</dbReference>
<dbReference type="Proteomes" id="UP000310200">
    <property type="component" value="Unassembled WGS sequence"/>
</dbReference>
<dbReference type="AlphaFoldDB" id="A0A4V3SB60"/>
<evidence type="ECO:0008006" key="3">
    <source>
        <dbReference type="Google" id="ProtNLM"/>
    </source>
</evidence>
<dbReference type="PANTHER" id="PTHR33053">
    <property type="entry name" value="PROTEIN, PUTATIVE-RELATED"/>
    <property type="match status" value="1"/>
</dbReference>
<evidence type="ECO:0000313" key="1">
    <source>
        <dbReference type="EMBL" id="TGZ51664.1"/>
    </source>
</evidence>
<proteinExistence type="predicted"/>
<protein>
    <recommendedName>
        <fullName evidence="3">Tpa: transposase domain-containing protein</fullName>
    </recommendedName>
</protein>
<keyword evidence="2" id="KW-1185">Reference proteome</keyword>
<accession>A0A4V3SB60</accession>
<gene>
    <name evidence="1" type="ORF">DBV15_12542</name>
</gene>
<organism evidence="1 2">
    <name type="scientific">Temnothorax longispinosus</name>
    <dbReference type="NCBI Taxonomy" id="300112"/>
    <lineage>
        <taxon>Eukaryota</taxon>
        <taxon>Metazoa</taxon>
        <taxon>Ecdysozoa</taxon>
        <taxon>Arthropoda</taxon>
        <taxon>Hexapoda</taxon>
        <taxon>Insecta</taxon>
        <taxon>Pterygota</taxon>
        <taxon>Neoptera</taxon>
        <taxon>Endopterygota</taxon>
        <taxon>Hymenoptera</taxon>
        <taxon>Apocrita</taxon>
        <taxon>Aculeata</taxon>
        <taxon>Formicoidea</taxon>
        <taxon>Formicidae</taxon>
        <taxon>Myrmicinae</taxon>
        <taxon>Temnothorax</taxon>
    </lineage>
</organism>
<sequence>MTKLNNLLLRLRVVHPTLPKNYKSLLKTSSHLNIIETDQAEIWYKGIRFNLDAMLLEEYLETYHQICIDVNMDGLPISKSSPLKFWPILGRLIDSENEPFVISIYFGRTDPTDVRSFLNNFVNEVEDLFQNGYTFNEITYPFVIRNFILDAPARSLVKCCIGHGGYGSCEKCTVIGETVHSRRVYLELDKPLRTDESFKNREQPLHYCGQSPLEQI</sequence>
<comment type="caution">
    <text evidence="1">The sequence shown here is derived from an EMBL/GenBank/DDBJ whole genome shotgun (WGS) entry which is preliminary data.</text>
</comment>
<dbReference type="EMBL" id="QBLH01001528">
    <property type="protein sequence ID" value="TGZ51664.1"/>
    <property type="molecule type" value="Genomic_DNA"/>
</dbReference>